<protein>
    <submittedName>
        <fullName evidence="7">TetR/AcrR family transcriptional regulator</fullName>
    </submittedName>
</protein>
<keyword evidence="1" id="KW-0678">Repressor</keyword>
<dbReference type="Pfam" id="PF13977">
    <property type="entry name" value="TetR_C_6"/>
    <property type="match status" value="1"/>
</dbReference>
<evidence type="ECO:0000259" key="6">
    <source>
        <dbReference type="PROSITE" id="PS50977"/>
    </source>
</evidence>
<dbReference type="InterPro" id="IPR039538">
    <property type="entry name" value="BetI_C"/>
</dbReference>
<name>A0ABN1ZYB9_9ACTN</name>
<sequence>MPEPARKRRPYAPRVPMAERREQLLDAALAIIDRDGYDGVSIDAIAREAGVTRPVVYGAFDGLGPLLMTLLDRQQERALAQLFGALPLDAAGEDPVAVVERATPALHAMVLADPVTWRAILTSPANVPDVVRERIEGDREQVRAVIEQLVAGVLGDRADAEVLAHGILALLDHFGRLVLADPGRFTAERLTAVVGSMAKAWLP</sequence>
<dbReference type="PROSITE" id="PS50977">
    <property type="entry name" value="HTH_TETR_2"/>
    <property type="match status" value="1"/>
</dbReference>
<dbReference type="PANTHER" id="PTHR30055:SF234">
    <property type="entry name" value="HTH-TYPE TRANSCRIPTIONAL REGULATOR BETI"/>
    <property type="match status" value="1"/>
</dbReference>
<dbReference type="PANTHER" id="PTHR30055">
    <property type="entry name" value="HTH-TYPE TRANSCRIPTIONAL REGULATOR RUTR"/>
    <property type="match status" value="1"/>
</dbReference>
<evidence type="ECO:0000313" key="7">
    <source>
        <dbReference type="EMBL" id="GAA1507138.1"/>
    </source>
</evidence>
<dbReference type="Gene3D" id="1.10.357.10">
    <property type="entry name" value="Tetracycline Repressor, domain 2"/>
    <property type="match status" value="1"/>
</dbReference>
<dbReference type="EMBL" id="BAAAOR010000007">
    <property type="protein sequence ID" value="GAA1507138.1"/>
    <property type="molecule type" value="Genomic_DNA"/>
</dbReference>
<evidence type="ECO:0000256" key="5">
    <source>
        <dbReference type="PROSITE-ProRule" id="PRU00335"/>
    </source>
</evidence>
<evidence type="ECO:0000313" key="8">
    <source>
        <dbReference type="Proteomes" id="UP001500842"/>
    </source>
</evidence>
<keyword evidence="3 5" id="KW-0238">DNA-binding</keyword>
<feature type="DNA-binding region" description="H-T-H motif" evidence="5">
    <location>
        <begin position="41"/>
        <end position="60"/>
    </location>
</feature>
<dbReference type="InterPro" id="IPR009057">
    <property type="entry name" value="Homeodomain-like_sf"/>
</dbReference>
<dbReference type="RefSeq" id="WP_181411181.1">
    <property type="nucleotide sequence ID" value="NZ_BAAAOR010000007.1"/>
</dbReference>
<evidence type="ECO:0000256" key="1">
    <source>
        <dbReference type="ARBA" id="ARBA00022491"/>
    </source>
</evidence>
<evidence type="ECO:0000256" key="3">
    <source>
        <dbReference type="ARBA" id="ARBA00023125"/>
    </source>
</evidence>
<proteinExistence type="predicted"/>
<reference evidence="7 8" key="1">
    <citation type="journal article" date="2019" name="Int. J. Syst. Evol. Microbiol.">
        <title>The Global Catalogue of Microorganisms (GCM) 10K type strain sequencing project: providing services to taxonomists for standard genome sequencing and annotation.</title>
        <authorList>
            <consortium name="The Broad Institute Genomics Platform"/>
            <consortium name="The Broad Institute Genome Sequencing Center for Infectious Disease"/>
            <person name="Wu L."/>
            <person name="Ma J."/>
        </authorList>
    </citation>
    <scope>NUCLEOTIDE SEQUENCE [LARGE SCALE GENOMIC DNA]</scope>
    <source>
        <strain evidence="7 8">JCM 14942</strain>
    </source>
</reference>
<dbReference type="SUPFAM" id="SSF46689">
    <property type="entry name" value="Homeodomain-like"/>
    <property type="match status" value="1"/>
</dbReference>
<evidence type="ECO:0000256" key="4">
    <source>
        <dbReference type="ARBA" id="ARBA00023163"/>
    </source>
</evidence>
<dbReference type="InterPro" id="IPR036271">
    <property type="entry name" value="Tet_transcr_reg_TetR-rel_C_sf"/>
</dbReference>
<dbReference type="Pfam" id="PF00440">
    <property type="entry name" value="TetR_N"/>
    <property type="match status" value="1"/>
</dbReference>
<keyword evidence="2" id="KW-0805">Transcription regulation</keyword>
<dbReference type="Proteomes" id="UP001500842">
    <property type="component" value="Unassembled WGS sequence"/>
</dbReference>
<gene>
    <name evidence="7" type="ORF">GCM10009788_08840</name>
</gene>
<feature type="domain" description="HTH tetR-type" evidence="6">
    <location>
        <begin position="18"/>
        <end position="78"/>
    </location>
</feature>
<dbReference type="SUPFAM" id="SSF48498">
    <property type="entry name" value="Tetracyclin repressor-like, C-terminal domain"/>
    <property type="match status" value="1"/>
</dbReference>
<evidence type="ECO:0000256" key="2">
    <source>
        <dbReference type="ARBA" id="ARBA00023015"/>
    </source>
</evidence>
<accession>A0ABN1ZYB9</accession>
<dbReference type="InterPro" id="IPR001647">
    <property type="entry name" value="HTH_TetR"/>
</dbReference>
<comment type="caution">
    <text evidence="7">The sequence shown here is derived from an EMBL/GenBank/DDBJ whole genome shotgun (WGS) entry which is preliminary data.</text>
</comment>
<dbReference type="InterPro" id="IPR050109">
    <property type="entry name" value="HTH-type_TetR-like_transc_reg"/>
</dbReference>
<organism evidence="7 8">
    <name type="scientific">Nocardioides humi</name>
    <dbReference type="NCBI Taxonomy" id="449461"/>
    <lineage>
        <taxon>Bacteria</taxon>
        <taxon>Bacillati</taxon>
        <taxon>Actinomycetota</taxon>
        <taxon>Actinomycetes</taxon>
        <taxon>Propionibacteriales</taxon>
        <taxon>Nocardioidaceae</taxon>
        <taxon>Nocardioides</taxon>
    </lineage>
</organism>
<keyword evidence="8" id="KW-1185">Reference proteome</keyword>
<keyword evidence="4" id="KW-0804">Transcription</keyword>